<dbReference type="PANTHER" id="PTHR48098:SF1">
    <property type="entry name" value="DIACYLGLYCEROL ACYLTRANSFERASE_MYCOLYLTRANSFERASE AG85A"/>
    <property type="match status" value="1"/>
</dbReference>
<protein>
    <submittedName>
        <fullName evidence="2">Enterochelin esterase-like enzyme</fullName>
    </submittedName>
</protein>
<dbReference type="InterPro" id="IPR000801">
    <property type="entry name" value="Esterase-like"/>
</dbReference>
<sequence>MRTRLPALGLTAAAALVVNFLLPTAEPAAPLATSQAVAPGTIGTASMRSATLGEDIDYNVYLPAGYESSSSRYPVIYLLHGRGDSMSAWTQVKSRLDELISTGEIPPTIAVMPDAPWSNRASYYVDSAYKGADPGRPVETAYLRDLVPHVDAAYRTIADRSGRAIAGYSMGGAGALRYSMVHPEVFGASIVLSPAVYFPLPPADSSTREFGAYGKGNDLFSESVYWRLNYPTAFKQFASKGLQSHLFIAVGDDEYKNPEPKDYTHDLDFEAHVVFNQAVRVPGLTSEFRVVDGGHDWDIWEPEFVEGAKYIFQFIGKPPATPMKAALSGTPGEDRAGGLAVDQDGNTYQAIAAEGPVDGQPHAGGKDVVLTKYAPDGSRLWTRELGTSGTDRPYGVALDPQGRPIVTGYTTGNLDGNHAGNTTDDVFAVQYDADGNRGWATQLGASGLADRGYAIATDQSGSIYLGGYTKGDLGGGGNQGDKDVILIKLDPSGQPVWTRQFGSAGEEKGMALTTSGDAVYLAGMTAGSLGEPAGGIDGFVARFDAAGTRTWLNQLGTPAADEVWGLAADGSGGTYLSGYSAGDFAGTLAGDKDIIVAQLNDSGTISWKDQFGTPGNDKGAAITRDSSGDFVVAAFTDGPLQTSLGKFDAVLARYSADHTRTWIRQFGTTEDDGADAFAEANLYVATRAGATYVSGLTAGNTATQTNLGNGDIFRTTFTPSGEED</sequence>
<proteinExistence type="predicted"/>
<dbReference type="Proteomes" id="UP000295388">
    <property type="component" value="Unassembled WGS sequence"/>
</dbReference>
<feature type="chain" id="PRO_5020567497" evidence="1">
    <location>
        <begin position="29"/>
        <end position="724"/>
    </location>
</feature>
<dbReference type="Pfam" id="PF06739">
    <property type="entry name" value="SBBP"/>
    <property type="match status" value="2"/>
</dbReference>
<evidence type="ECO:0000313" key="2">
    <source>
        <dbReference type="EMBL" id="TDO34687.1"/>
    </source>
</evidence>
<dbReference type="InterPro" id="IPR029058">
    <property type="entry name" value="AB_hydrolase_fold"/>
</dbReference>
<reference evidence="2 3" key="1">
    <citation type="submission" date="2019-03" db="EMBL/GenBank/DDBJ databases">
        <title>Genomic Encyclopedia of Type Strains, Phase III (KMG-III): the genomes of soil and plant-associated and newly described type strains.</title>
        <authorList>
            <person name="Whitman W."/>
        </authorList>
    </citation>
    <scope>NUCLEOTIDE SEQUENCE [LARGE SCALE GENOMIC DNA]</scope>
    <source>
        <strain evidence="2 3">VKM Ac-2527</strain>
    </source>
</reference>
<accession>A0A4R6JGQ5</accession>
<dbReference type="RefSeq" id="WP_133804787.1">
    <property type="nucleotide sequence ID" value="NZ_SNWQ01000026.1"/>
</dbReference>
<keyword evidence="1" id="KW-0732">Signal</keyword>
<dbReference type="SUPFAM" id="SSF50998">
    <property type="entry name" value="Quinoprotein alcohol dehydrogenase-like"/>
    <property type="match status" value="1"/>
</dbReference>
<dbReference type="SUPFAM" id="SSF101898">
    <property type="entry name" value="NHL repeat"/>
    <property type="match status" value="1"/>
</dbReference>
<dbReference type="InterPro" id="IPR010620">
    <property type="entry name" value="SBBP_repeat"/>
</dbReference>
<feature type="signal peptide" evidence="1">
    <location>
        <begin position="1"/>
        <end position="28"/>
    </location>
</feature>
<dbReference type="GO" id="GO:0016747">
    <property type="term" value="F:acyltransferase activity, transferring groups other than amino-acyl groups"/>
    <property type="evidence" value="ECO:0007669"/>
    <property type="project" value="TreeGrafter"/>
</dbReference>
<dbReference type="AlphaFoldDB" id="A0A4R6JGQ5"/>
<dbReference type="PANTHER" id="PTHR48098">
    <property type="entry name" value="ENTEROCHELIN ESTERASE-RELATED"/>
    <property type="match status" value="1"/>
</dbReference>
<dbReference type="InterPro" id="IPR050583">
    <property type="entry name" value="Mycobacterial_A85_antigen"/>
</dbReference>
<name>A0A4R6JGQ5_9ACTN</name>
<dbReference type="SUPFAM" id="SSF53474">
    <property type="entry name" value="alpha/beta-Hydrolases"/>
    <property type="match status" value="1"/>
</dbReference>
<keyword evidence="3" id="KW-1185">Reference proteome</keyword>
<gene>
    <name evidence="2" type="ORF">EV643_12646</name>
</gene>
<evidence type="ECO:0000313" key="3">
    <source>
        <dbReference type="Proteomes" id="UP000295388"/>
    </source>
</evidence>
<organism evidence="2 3">
    <name type="scientific">Kribbella caucasensis</name>
    <dbReference type="NCBI Taxonomy" id="2512215"/>
    <lineage>
        <taxon>Bacteria</taxon>
        <taxon>Bacillati</taxon>
        <taxon>Actinomycetota</taxon>
        <taxon>Actinomycetes</taxon>
        <taxon>Propionibacteriales</taxon>
        <taxon>Kribbellaceae</taxon>
        <taxon>Kribbella</taxon>
    </lineage>
</organism>
<dbReference type="Gene3D" id="3.40.50.1820">
    <property type="entry name" value="alpha/beta hydrolase"/>
    <property type="match status" value="1"/>
</dbReference>
<evidence type="ECO:0000256" key="1">
    <source>
        <dbReference type="SAM" id="SignalP"/>
    </source>
</evidence>
<comment type="caution">
    <text evidence="2">The sequence shown here is derived from an EMBL/GenBank/DDBJ whole genome shotgun (WGS) entry which is preliminary data.</text>
</comment>
<dbReference type="Pfam" id="PF00756">
    <property type="entry name" value="Esterase"/>
    <property type="match status" value="1"/>
</dbReference>
<dbReference type="EMBL" id="SNWQ01000026">
    <property type="protein sequence ID" value="TDO34687.1"/>
    <property type="molecule type" value="Genomic_DNA"/>
</dbReference>
<dbReference type="OrthoDB" id="184858at2"/>
<dbReference type="InterPro" id="IPR011047">
    <property type="entry name" value="Quinoprotein_ADH-like_sf"/>
</dbReference>